<dbReference type="PANTHER" id="PTHR40861">
    <property type="entry name" value="DUF2183 DOMAIN-CONTAINING PROTEIN"/>
    <property type="match status" value="1"/>
</dbReference>
<proteinExistence type="predicted"/>
<accession>A0ABQ7J710</accession>
<reference evidence="1 2" key="1">
    <citation type="journal article" date="2020" name="bioRxiv">
        <title>Metabolic contributions of an alphaproteobacterial endosymbiont in the apicomplexan Cardiosporidium cionae.</title>
        <authorList>
            <person name="Hunter E.S."/>
            <person name="Paight C.J."/>
            <person name="Lane C.E."/>
        </authorList>
    </citation>
    <scope>NUCLEOTIDE SEQUENCE [LARGE SCALE GENOMIC DNA]</scope>
    <source>
        <strain evidence="1">ESH_2018</strain>
    </source>
</reference>
<protein>
    <submittedName>
        <fullName evidence="1">Uncharacterized protein</fullName>
    </submittedName>
</protein>
<dbReference type="PANTHER" id="PTHR40861:SF1">
    <property type="entry name" value="PHOSPHATIDATE PHOSPHATASE APP1 CATALYTIC DOMAIN-CONTAINING PROTEIN"/>
    <property type="match status" value="1"/>
</dbReference>
<organism evidence="1 2">
    <name type="scientific">Cardiosporidium cionae</name>
    <dbReference type="NCBI Taxonomy" id="476202"/>
    <lineage>
        <taxon>Eukaryota</taxon>
        <taxon>Sar</taxon>
        <taxon>Alveolata</taxon>
        <taxon>Apicomplexa</taxon>
        <taxon>Aconoidasida</taxon>
        <taxon>Nephromycida</taxon>
        <taxon>Cardiosporidium</taxon>
    </lineage>
</organism>
<name>A0ABQ7J710_9APIC</name>
<comment type="caution">
    <text evidence="1">The sequence shown here is derived from an EMBL/GenBank/DDBJ whole genome shotgun (WGS) entry which is preliminary data.</text>
</comment>
<gene>
    <name evidence="1" type="ORF">IE077_004015</name>
</gene>
<evidence type="ECO:0000313" key="1">
    <source>
        <dbReference type="EMBL" id="KAF8819778.1"/>
    </source>
</evidence>
<dbReference type="EMBL" id="JADAQX010000604">
    <property type="protein sequence ID" value="KAF8819778.1"/>
    <property type="molecule type" value="Genomic_DNA"/>
</dbReference>
<evidence type="ECO:0000313" key="2">
    <source>
        <dbReference type="Proteomes" id="UP000823046"/>
    </source>
</evidence>
<dbReference type="Proteomes" id="UP000823046">
    <property type="component" value="Unassembled WGS sequence"/>
</dbReference>
<keyword evidence="2" id="KW-1185">Reference proteome</keyword>
<sequence>MKRSNTSPISFFEAASPGDADILIRNYTSKVSAPSNLRCNSFRNRASRHIYAPSRMLSLPLQPGTQTDTCCKSKPVSNKSASTLPECDLTKDYGNFSLLKPSILSELLETEMNSSLPNLAASSTIEFLQQSNPMLKVSPCRSISTFSPLLDTNVERRALTKNSRIECDELRHYRPSKWGNAQIIIDIDDTILSSGGLKLFNFNIGGIDQQYKRGELYPGSAQFVFELAIHELSTDEQPLSVAVLTARIPQVPVRFDSPINQKLITTAKRSGIKNWGIDCDRKVMYSTLNEWFFQEAKATRKYENFLTIYQQMTAIHGNMLYIWIGDTGEMDEEVGEMMANAFPENIKTYVDAARKACKYGLLSEFNATRVIVQAIRDLDALKVASFSTKWLDLLRDWQKSEALFNFRDSSIPIIRDAFKIVRRHQQEFSKCLKIRTKIAASQSAIPKRTSD</sequence>